<evidence type="ECO:0000313" key="2">
    <source>
        <dbReference type="EMBL" id="JAD25608.1"/>
    </source>
</evidence>
<proteinExistence type="predicted"/>
<keyword evidence="1" id="KW-0732">Signal</keyword>
<reference evidence="2" key="2">
    <citation type="journal article" date="2015" name="Data Brief">
        <title>Shoot transcriptome of the giant reed, Arundo donax.</title>
        <authorList>
            <person name="Barrero R.A."/>
            <person name="Guerrero F.D."/>
            <person name="Moolhuijzen P."/>
            <person name="Goolsby J.A."/>
            <person name="Tidwell J."/>
            <person name="Bellgard S.E."/>
            <person name="Bellgard M.I."/>
        </authorList>
    </citation>
    <scope>NUCLEOTIDE SEQUENCE</scope>
    <source>
        <tissue evidence="2">Shoot tissue taken approximately 20 cm above the soil surface</tissue>
    </source>
</reference>
<protein>
    <submittedName>
        <fullName evidence="2">Uncharacterized protein</fullName>
    </submittedName>
</protein>
<accession>A0A0A8YJ92</accession>
<reference evidence="2" key="1">
    <citation type="submission" date="2014-09" db="EMBL/GenBank/DDBJ databases">
        <authorList>
            <person name="Magalhaes I.L.F."/>
            <person name="Oliveira U."/>
            <person name="Santos F.R."/>
            <person name="Vidigal T.H.D.A."/>
            <person name="Brescovit A.D."/>
            <person name="Santos A.J."/>
        </authorList>
    </citation>
    <scope>NUCLEOTIDE SEQUENCE</scope>
    <source>
        <tissue evidence="2">Shoot tissue taken approximately 20 cm above the soil surface</tissue>
    </source>
</reference>
<feature type="chain" id="PRO_5002043372" evidence="1">
    <location>
        <begin position="19"/>
        <end position="51"/>
    </location>
</feature>
<evidence type="ECO:0000256" key="1">
    <source>
        <dbReference type="SAM" id="SignalP"/>
    </source>
</evidence>
<feature type="signal peptide" evidence="1">
    <location>
        <begin position="1"/>
        <end position="18"/>
    </location>
</feature>
<name>A0A0A8YJ92_ARUDO</name>
<sequence>MLLPCFFVIALLSKPAGFVVVKLSYTLMNCRAPAGLSKRKNKREKTFICIH</sequence>
<organism evidence="2">
    <name type="scientific">Arundo donax</name>
    <name type="common">Giant reed</name>
    <name type="synonym">Donax arundinaceus</name>
    <dbReference type="NCBI Taxonomy" id="35708"/>
    <lineage>
        <taxon>Eukaryota</taxon>
        <taxon>Viridiplantae</taxon>
        <taxon>Streptophyta</taxon>
        <taxon>Embryophyta</taxon>
        <taxon>Tracheophyta</taxon>
        <taxon>Spermatophyta</taxon>
        <taxon>Magnoliopsida</taxon>
        <taxon>Liliopsida</taxon>
        <taxon>Poales</taxon>
        <taxon>Poaceae</taxon>
        <taxon>PACMAD clade</taxon>
        <taxon>Arundinoideae</taxon>
        <taxon>Arundineae</taxon>
        <taxon>Arundo</taxon>
    </lineage>
</organism>
<dbReference type="EMBL" id="GBRH01272287">
    <property type="protein sequence ID" value="JAD25608.1"/>
    <property type="molecule type" value="Transcribed_RNA"/>
</dbReference>
<dbReference type="AlphaFoldDB" id="A0A0A8YJ92"/>